<keyword evidence="3 5" id="KW-1133">Transmembrane helix</keyword>
<keyword evidence="2 5" id="KW-0812">Transmembrane</keyword>
<organism evidence="6 7">
    <name type="scientific">Hyalella azteca</name>
    <name type="common">Amphipod</name>
    <dbReference type="NCBI Taxonomy" id="294128"/>
    <lineage>
        <taxon>Eukaryota</taxon>
        <taxon>Metazoa</taxon>
        <taxon>Ecdysozoa</taxon>
        <taxon>Arthropoda</taxon>
        <taxon>Crustacea</taxon>
        <taxon>Multicrustacea</taxon>
        <taxon>Malacostraca</taxon>
        <taxon>Eumalacostraca</taxon>
        <taxon>Peracarida</taxon>
        <taxon>Amphipoda</taxon>
        <taxon>Senticaudata</taxon>
        <taxon>Talitrida</taxon>
        <taxon>Talitroidea</taxon>
        <taxon>Hyalellidae</taxon>
        <taxon>Hyalella</taxon>
    </lineage>
</organism>
<dbReference type="Gene3D" id="1.20.1250.20">
    <property type="entry name" value="MFS general substrate transporter like domains"/>
    <property type="match status" value="1"/>
</dbReference>
<dbReference type="InterPro" id="IPR036259">
    <property type="entry name" value="MFS_trans_sf"/>
</dbReference>
<feature type="transmembrane region" description="Helical" evidence="5">
    <location>
        <begin position="375"/>
        <end position="396"/>
    </location>
</feature>
<dbReference type="GO" id="GO:0022857">
    <property type="term" value="F:transmembrane transporter activity"/>
    <property type="evidence" value="ECO:0007669"/>
    <property type="project" value="InterPro"/>
</dbReference>
<dbReference type="OrthoDB" id="6360984at2759"/>
<feature type="transmembrane region" description="Helical" evidence="5">
    <location>
        <begin position="443"/>
        <end position="463"/>
    </location>
</feature>
<evidence type="ECO:0000313" key="7">
    <source>
        <dbReference type="RefSeq" id="XP_018012119.1"/>
    </source>
</evidence>
<dbReference type="InterPro" id="IPR011701">
    <property type="entry name" value="MFS"/>
</dbReference>
<dbReference type="GeneID" id="108669326"/>
<feature type="transmembrane region" description="Helical" evidence="5">
    <location>
        <begin position="201"/>
        <end position="222"/>
    </location>
</feature>
<dbReference type="Pfam" id="PF07690">
    <property type="entry name" value="MFS_1"/>
    <property type="match status" value="1"/>
</dbReference>
<keyword evidence="4 5" id="KW-0472">Membrane</keyword>
<evidence type="ECO:0000256" key="1">
    <source>
        <dbReference type="ARBA" id="ARBA00004141"/>
    </source>
</evidence>
<dbReference type="PANTHER" id="PTHR23507">
    <property type="entry name" value="ZGC:174356"/>
    <property type="match status" value="1"/>
</dbReference>
<proteinExistence type="predicted"/>
<feature type="transmembrane region" description="Helical" evidence="5">
    <location>
        <begin position="78"/>
        <end position="96"/>
    </location>
</feature>
<dbReference type="KEGG" id="hazt:108669326"/>
<gene>
    <name evidence="7" type="primary">LOC108669326</name>
</gene>
<evidence type="ECO:0000256" key="4">
    <source>
        <dbReference type="ARBA" id="ARBA00023136"/>
    </source>
</evidence>
<comment type="subcellular location">
    <subcellularLocation>
        <location evidence="1">Membrane</location>
        <topology evidence="1">Multi-pass membrane protein</topology>
    </subcellularLocation>
</comment>
<dbReference type="Proteomes" id="UP000694843">
    <property type="component" value="Unplaced"/>
</dbReference>
<reference evidence="7" key="1">
    <citation type="submission" date="2025-08" db="UniProtKB">
        <authorList>
            <consortium name="RefSeq"/>
        </authorList>
    </citation>
    <scope>IDENTIFICATION</scope>
    <source>
        <tissue evidence="7">Whole organism</tissue>
    </source>
</reference>
<feature type="transmembrane region" description="Helical" evidence="5">
    <location>
        <begin position="178"/>
        <end position="195"/>
    </location>
</feature>
<dbReference type="AlphaFoldDB" id="A0A8B7NET2"/>
<dbReference type="OMA" id="NPQCQIP"/>
<sequence>MAAMLWTRALQVIKATTLEPAMLVDGAASNAMIILMENVQMIKTCTHTLGFSEEVCNNLSLHEEANILVQKELSMFTFYNSIILSIVALLFILFMGAWSDVYGRKFPLVLTFLCQVINAAGYLLVLMVPSMPIEIIYGASLIMSLGGGNPGLMSIAFSYASDISSEEDRTLKISTLNSLWYLGGPIGTALTGFVLRHSTYHMALSIMLGLNTFGLLYIIFFIKESCGPFAKIGNCLKEPGKQTLKKEDVTLSRMVVDFVNWRRVAESFHTLFKARPGYNRALLFTSVVCNMARRAARSFFLYLFARIVLGWDASYYSYWTTSRILITAVSSLFLVPLLSNLLKASDYTLVAYGSVSSALEFAAYALVLSPAYASIMWVSPILGLLTNAQIALRSFPTKIVDPDEKGRVTAATGALTSLMPMAGYACYTAIYKSTVASFPGAQFIFGAAINLAIAILFICLYAVNRNKNTSKDDVENISGKSTLARKLSNAILAGSVQGSEHFFMPVECQPASKPAVSSQHESECLSIEIPEGLKLNAILCNEKVHRIASRSYSLGTIKSSSVQRELKRNRTYSNPLTDDEIKFSEN</sequence>
<evidence type="ECO:0000256" key="5">
    <source>
        <dbReference type="SAM" id="Phobius"/>
    </source>
</evidence>
<feature type="transmembrane region" description="Helical" evidence="5">
    <location>
        <begin position="299"/>
        <end position="318"/>
    </location>
</feature>
<evidence type="ECO:0000256" key="3">
    <source>
        <dbReference type="ARBA" id="ARBA00022989"/>
    </source>
</evidence>
<dbReference type="SUPFAM" id="SSF103473">
    <property type="entry name" value="MFS general substrate transporter"/>
    <property type="match status" value="1"/>
</dbReference>
<dbReference type="RefSeq" id="XP_018012119.1">
    <property type="nucleotide sequence ID" value="XM_018156630.2"/>
</dbReference>
<keyword evidence="6" id="KW-1185">Reference proteome</keyword>
<feature type="transmembrane region" description="Helical" evidence="5">
    <location>
        <begin position="324"/>
        <end position="342"/>
    </location>
</feature>
<feature type="transmembrane region" description="Helical" evidence="5">
    <location>
        <begin position="108"/>
        <end position="129"/>
    </location>
</feature>
<dbReference type="PANTHER" id="PTHR23507:SF1">
    <property type="entry name" value="FI18259P1-RELATED"/>
    <property type="match status" value="1"/>
</dbReference>
<evidence type="ECO:0000256" key="2">
    <source>
        <dbReference type="ARBA" id="ARBA00022692"/>
    </source>
</evidence>
<feature type="transmembrane region" description="Helical" evidence="5">
    <location>
        <begin position="135"/>
        <end position="157"/>
    </location>
</feature>
<accession>A0A8B7NET2</accession>
<dbReference type="GO" id="GO:0016020">
    <property type="term" value="C:membrane"/>
    <property type="evidence" value="ECO:0007669"/>
    <property type="project" value="UniProtKB-SubCell"/>
</dbReference>
<name>A0A8B7NET2_HYAAZ</name>
<protein>
    <submittedName>
        <fullName evidence="7">Proton-coupled folate transporter</fullName>
    </submittedName>
</protein>
<evidence type="ECO:0000313" key="6">
    <source>
        <dbReference type="Proteomes" id="UP000694843"/>
    </source>
</evidence>
<feature type="transmembrane region" description="Helical" evidence="5">
    <location>
        <begin position="349"/>
        <end position="369"/>
    </location>
</feature>
<feature type="transmembrane region" description="Helical" evidence="5">
    <location>
        <begin position="408"/>
        <end position="431"/>
    </location>
</feature>